<dbReference type="CDD" id="cd22657">
    <property type="entry name" value="ClyA_XaxA-like"/>
    <property type="match status" value="1"/>
</dbReference>
<keyword evidence="2" id="KW-0472">Membrane</keyword>
<evidence type="ECO:0000256" key="1">
    <source>
        <dbReference type="SAM" id="Coils"/>
    </source>
</evidence>
<reference evidence="3 4" key="1">
    <citation type="submission" date="2019-02" db="EMBL/GenBank/DDBJ databases">
        <authorList>
            <consortium name="Pathogen Informatics"/>
        </authorList>
    </citation>
    <scope>NUCLEOTIDE SEQUENCE [LARGE SCALE GENOMIC DNA]</scope>
    <source>
        <strain evidence="3 4">3012STDY7103891</strain>
    </source>
</reference>
<name>A0A449INI5_PSEFR</name>
<sequence>MLFEQDHFLKGINMQVDNKAFSNSAEEARSLEKMSALEAAIYLPSHYIQMLAGEKDSAVSKEELGFIIRRSDIHSVRAYVSESRKLPVDYNKIVAWFGLDTTSIPGLEPASIQSFHQRVVQHAGSWSALERETKELARQLNRFSDSFITHANGIIELINRLDSDRLFSGGLDDLTAAETAQLADGLSSTELKAVTIMREHVKSIKSSTDSYIKRAYAVGALAAEFERVLSDELTHEVNAKLDAYAKAGLSRDRETLTARIKELDSEIERLIRDYRSQVLYGHSGIFLGPIGLAVTGGIFGVKAEAIRTRKNKLIAERDIARQGSQEQEQLAMVLDATQQRFTDLRSRMLGAEEGAKRLAQVWSYISNYLDEVDHELGYVDSFGRLYKLKVDFAQLLNPWKRVKDYSVQISNAFNEIIEKRI</sequence>
<dbReference type="Gene3D" id="1.20.1170.10">
    <property type="match status" value="1"/>
</dbReference>
<evidence type="ECO:0000313" key="3">
    <source>
        <dbReference type="EMBL" id="VFB20983.1"/>
    </source>
</evidence>
<dbReference type="AlphaFoldDB" id="A0A449INI5"/>
<dbReference type="SUPFAM" id="SSF58100">
    <property type="entry name" value="Bacterial hemolysins"/>
    <property type="match status" value="1"/>
</dbReference>
<dbReference type="Proteomes" id="UP000330809">
    <property type="component" value="Unassembled WGS sequence"/>
</dbReference>
<dbReference type="NCBIfam" id="NF033928">
    <property type="entry name" value="alph_xenorhab_A"/>
    <property type="match status" value="1"/>
</dbReference>
<feature type="transmembrane region" description="Helical" evidence="2">
    <location>
        <begin position="279"/>
        <end position="301"/>
    </location>
</feature>
<protein>
    <submittedName>
        <fullName evidence="3">Binary cytotoxin component</fullName>
    </submittedName>
</protein>
<organism evidence="3 4">
    <name type="scientific">Pseudomonas fragi</name>
    <dbReference type="NCBI Taxonomy" id="296"/>
    <lineage>
        <taxon>Bacteria</taxon>
        <taxon>Pseudomonadati</taxon>
        <taxon>Pseudomonadota</taxon>
        <taxon>Gammaproteobacteria</taxon>
        <taxon>Pseudomonadales</taxon>
        <taxon>Pseudomonadaceae</taxon>
        <taxon>Pseudomonas</taxon>
    </lineage>
</organism>
<proteinExistence type="predicted"/>
<keyword evidence="2" id="KW-1133">Transmembrane helix</keyword>
<accession>A0A449INI5</accession>
<dbReference type="EMBL" id="CAACYJ010000040">
    <property type="protein sequence ID" value="VFB20983.1"/>
    <property type="molecule type" value="Genomic_DNA"/>
</dbReference>
<gene>
    <name evidence="3" type="ORF">NCTC10754_03620</name>
</gene>
<feature type="coiled-coil region" evidence="1">
    <location>
        <begin position="246"/>
        <end position="273"/>
    </location>
</feature>
<keyword evidence="1" id="KW-0175">Coiled coil</keyword>
<dbReference type="RefSeq" id="WP_240043257.1">
    <property type="nucleotide sequence ID" value="NZ_CAACYJ010000040.1"/>
</dbReference>
<evidence type="ECO:0000256" key="2">
    <source>
        <dbReference type="SAM" id="Phobius"/>
    </source>
</evidence>
<keyword evidence="2" id="KW-0812">Transmembrane</keyword>
<evidence type="ECO:0000313" key="4">
    <source>
        <dbReference type="Proteomes" id="UP000330809"/>
    </source>
</evidence>